<keyword evidence="2" id="KW-0732">Signal</keyword>
<protein>
    <submittedName>
        <fullName evidence="3">Tripartite tricarboxylate transporter substrate binding protein</fullName>
    </submittedName>
</protein>
<sequence>MIRQFVRGLVALSVLAVSTFASAQAAWPERDISLTVMYGAGGNTDLMTRLIARHLEGALGKPVVVLNKVGAMGTLGPDFVSRQKPDGYNLGIVTASTIALAPHLVPVKFTLADFEYAAAFANPRFGVAVRADSPYKTMQDLLDAGRKGDIFFASGAALNSLIIQNIATAGKSKFGIANYKSGAEVSAALLGGQVQAILGNPADILPHIPTGKVRLLASASPARWPEAPDVPSIKELGIEAGAESWTAIAAPKGTPKEIVKKVEAAVLAIAAKPEFQDALSKLGNDPLRIPGAEFEANVKRRSAEWGEALKTVNLQK</sequence>
<dbReference type="Gene3D" id="3.40.190.10">
    <property type="entry name" value="Periplasmic binding protein-like II"/>
    <property type="match status" value="1"/>
</dbReference>
<dbReference type="SUPFAM" id="SSF53850">
    <property type="entry name" value="Periplasmic binding protein-like II"/>
    <property type="match status" value="1"/>
</dbReference>
<dbReference type="Gene3D" id="3.40.190.150">
    <property type="entry name" value="Bordetella uptake gene, domain 1"/>
    <property type="match status" value="1"/>
</dbReference>
<comment type="similarity">
    <text evidence="1">Belongs to the UPF0065 (bug) family.</text>
</comment>
<organism evidence="3 4">
    <name type="scientific">Ramlibacter algicola</name>
    <dbReference type="NCBI Taxonomy" id="2795217"/>
    <lineage>
        <taxon>Bacteria</taxon>
        <taxon>Pseudomonadati</taxon>
        <taxon>Pseudomonadota</taxon>
        <taxon>Betaproteobacteria</taxon>
        <taxon>Burkholderiales</taxon>
        <taxon>Comamonadaceae</taxon>
        <taxon>Ramlibacter</taxon>
    </lineage>
</organism>
<dbReference type="InterPro" id="IPR005064">
    <property type="entry name" value="BUG"/>
</dbReference>
<dbReference type="CDD" id="cd07012">
    <property type="entry name" value="PBP2_Bug_TTT"/>
    <property type="match status" value="1"/>
</dbReference>
<dbReference type="PANTHER" id="PTHR42928:SF5">
    <property type="entry name" value="BLR1237 PROTEIN"/>
    <property type="match status" value="1"/>
</dbReference>
<keyword evidence="4" id="KW-1185">Reference proteome</keyword>
<feature type="signal peptide" evidence="2">
    <location>
        <begin position="1"/>
        <end position="23"/>
    </location>
</feature>
<comment type="caution">
    <text evidence="3">The sequence shown here is derived from an EMBL/GenBank/DDBJ whole genome shotgun (WGS) entry which is preliminary data.</text>
</comment>
<dbReference type="Pfam" id="PF03401">
    <property type="entry name" value="TctC"/>
    <property type="match status" value="1"/>
</dbReference>
<dbReference type="EMBL" id="JAEDAO010000001">
    <property type="protein sequence ID" value="MBK0392569.1"/>
    <property type="molecule type" value="Genomic_DNA"/>
</dbReference>
<dbReference type="Proteomes" id="UP000617041">
    <property type="component" value="Unassembled WGS sequence"/>
</dbReference>
<evidence type="ECO:0000313" key="4">
    <source>
        <dbReference type="Proteomes" id="UP000617041"/>
    </source>
</evidence>
<feature type="chain" id="PRO_5037206118" evidence="2">
    <location>
        <begin position="24"/>
        <end position="316"/>
    </location>
</feature>
<dbReference type="RefSeq" id="WP_200787499.1">
    <property type="nucleotide sequence ID" value="NZ_JAEDAO010000001.1"/>
</dbReference>
<name>A0A934PY08_9BURK</name>
<dbReference type="AlphaFoldDB" id="A0A934PY08"/>
<dbReference type="PIRSF" id="PIRSF017082">
    <property type="entry name" value="YflP"/>
    <property type="match status" value="1"/>
</dbReference>
<evidence type="ECO:0000256" key="1">
    <source>
        <dbReference type="ARBA" id="ARBA00006987"/>
    </source>
</evidence>
<accession>A0A934PY08</accession>
<dbReference type="PANTHER" id="PTHR42928">
    <property type="entry name" value="TRICARBOXYLATE-BINDING PROTEIN"/>
    <property type="match status" value="1"/>
</dbReference>
<gene>
    <name evidence="3" type="ORF">I8E28_08190</name>
</gene>
<dbReference type="InterPro" id="IPR042100">
    <property type="entry name" value="Bug_dom1"/>
</dbReference>
<evidence type="ECO:0000256" key="2">
    <source>
        <dbReference type="SAM" id="SignalP"/>
    </source>
</evidence>
<evidence type="ECO:0000313" key="3">
    <source>
        <dbReference type="EMBL" id="MBK0392569.1"/>
    </source>
</evidence>
<reference evidence="3" key="1">
    <citation type="submission" date="2020-12" db="EMBL/GenBank/DDBJ databases">
        <title>Ramlibacter sp. nov., isolated from a freshwater alga, Cryptomonas.</title>
        <authorList>
            <person name="Kim H.M."/>
            <person name="Jeon C.O."/>
        </authorList>
    </citation>
    <scope>NUCLEOTIDE SEQUENCE</scope>
    <source>
        <strain evidence="3">CrO1</strain>
    </source>
</reference>
<proteinExistence type="inferred from homology"/>